<dbReference type="Gene3D" id="1.10.10.10">
    <property type="entry name" value="Winged helix-like DNA-binding domain superfamily/Winged helix DNA-binding domain"/>
    <property type="match status" value="1"/>
</dbReference>
<dbReference type="SUPFAM" id="SSF52794">
    <property type="entry name" value="PTS system IIB component-like"/>
    <property type="match status" value="1"/>
</dbReference>
<evidence type="ECO:0000313" key="6">
    <source>
        <dbReference type="EMBL" id="OEG12256.1"/>
    </source>
</evidence>
<feature type="domain" description="PTS EIIB type-2" evidence="4">
    <location>
        <begin position="403"/>
        <end position="491"/>
    </location>
</feature>
<dbReference type="InterPro" id="IPR002178">
    <property type="entry name" value="PTS_EIIA_type-2_dom"/>
</dbReference>
<evidence type="ECO:0000313" key="7">
    <source>
        <dbReference type="Proteomes" id="UP000095094"/>
    </source>
</evidence>
<dbReference type="EMBL" id="MIJY01000034">
    <property type="protein sequence ID" value="OEG12256.1"/>
    <property type="molecule type" value="Genomic_DNA"/>
</dbReference>
<sequence length="635" mass="73049">MVLERREQEILNLLLKNELMTISQIAEALHLSNKTISQSLKNIDHYFEGSSVSLIRKPKVGISLMGNLEEIKKQMRSSVKQTIPTSKEERVQYLCFEILKKSGYFTRQDLQETLYIGKTTLEKDMMKVSEIFSLFHVTIEWIPGKGSFLNLMEQEKRKLAVDLIYYFWGQNWQVVKTEHSFVHTIDGIPDFASDVVNLDLLKQIDEIVQRYLSNRQQKLSDMSYHSLLLHLLIAVERIKEGKFIEKAPIEKEFVLTQDIHLLVRELEQSFAIDLPLSEIQFIQIHLSLDEQTTIRPVKDAMNDDLIRKSIKETITAYDEAALIGLVAHIKAVIERIRYGLPVVNPFLLDVKQSFPISFEEAIQLKQQLEKVFTLVIPEDEVAYLAVHIQAFKEREKEENTYKTKVLLVCSSGKGTSQLLAARLRRTFPKIDISRILSIQELANTKVTEDLVLSTVNLTMKNQPIVYVSPVLSLADQQKINRFLKEHEATAVRTKEFSQLIHSELIFLEQSLPTVKAVIRFIGEQLSLKGYAKKAIIQSAIERETLSFTSFGKFATPHGSPEQVLKSAIVFVRLKEEIKWGNEKVKYIFFICIKDETPEELELVYDNLLEIIDNGDRGYLAKGNKKQLLSYLKEGS</sequence>
<dbReference type="InterPro" id="IPR016152">
    <property type="entry name" value="PTrfase/Anion_transptr"/>
</dbReference>
<dbReference type="PATRIC" id="fig|332950.4.peg.2882"/>
<dbReference type="Pfam" id="PF01022">
    <property type="entry name" value="HTH_5"/>
    <property type="match status" value="1"/>
</dbReference>
<dbReference type="InterPro" id="IPR001845">
    <property type="entry name" value="HTH_ArsR_DNA-bd_dom"/>
</dbReference>
<feature type="domain" description="PTS EIIA type-2" evidence="3">
    <location>
        <begin position="498"/>
        <end position="634"/>
    </location>
</feature>
<comment type="caution">
    <text evidence="6">The sequence shown here is derived from an EMBL/GenBank/DDBJ whole genome shotgun (WGS) entry which is preliminary data.</text>
</comment>
<dbReference type="OrthoDB" id="3175596at2"/>
<dbReference type="InterPro" id="IPR036634">
    <property type="entry name" value="PRD_sf"/>
</dbReference>
<dbReference type="Pfam" id="PF00874">
    <property type="entry name" value="PRD"/>
    <property type="match status" value="2"/>
</dbReference>
<keyword evidence="2" id="KW-0677">Repeat</keyword>
<dbReference type="InterPro" id="IPR036095">
    <property type="entry name" value="PTS_EIIB-like_sf"/>
</dbReference>
<evidence type="ECO:0000259" key="3">
    <source>
        <dbReference type="PROSITE" id="PS51094"/>
    </source>
</evidence>
<organism evidence="6 7">
    <name type="scientific">Enterococcus termitis</name>
    <dbReference type="NCBI Taxonomy" id="332950"/>
    <lineage>
        <taxon>Bacteria</taxon>
        <taxon>Bacillati</taxon>
        <taxon>Bacillota</taxon>
        <taxon>Bacilli</taxon>
        <taxon>Lactobacillales</taxon>
        <taxon>Enterococcaceae</taxon>
        <taxon>Enterococcus</taxon>
    </lineage>
</organism>
<dbReference type="RefSeq" id="WP_069663961.1">
    <property type="nucleotide sequence ID" value="NZ_JBHUJJ010000001.1"/>
</dbReference>
<evidence type="ECO:0000256" key="1">
    <source>
        <dbReference type="ARBA" id="ARBA00022679"/>
    </source>
</evidence>
<dbReference type="GO" id="GO:0008982">
    <property type="term" value="F:protein-N(PI)-phosphohistidine-sugar phosphotransferase activity"/>
    <property type="evidence" value="ECO:0007669"/>
    <property type="project" value="InterPro"/>
</dbReference>
<protein>
    <submittedName>
        <fullName evidence="6">Transcriptional antiterminator</fullName>
    </submittedName>
</protein>
<dbReference type="InterPro" id="IPR036388">
    <property type="entry name" value="WH-like_DNA-bd_sf"/>
</dbReference>
<proteinExistence type="predicted"/>
<keyword evidence="1" id="KW-0808">Transferase</keyword>
<dbReference type="Gene3D" id="1.10.1790.10">
    <property type="entry name" value="PRD domain"/>
    <property type="match status" value="2"/>
</dbReference>
<dbReference type="CDD" id="cd05568">
    <property type="entry name" value="PTS_IIB_bgl_like"/>
    <property type="match status" value="1"/>
</dbReference>
<dbReference type="InterPro" id="IPR050661">
    <property type="entry name" value="BglG_antiterminators"/>
</dbReference>
<dbReference type="PROSITE" id="PS51094">
    <property type="entry name" value="PTS_EIIA_TYPE_2"/>
    <property type="match status" value="1"/>
</dbReference>
<evidence type="ECO:0000259" key="4">
    <source>
        <dbReference type="PROSITE" id="PS51099"/>
    </source>
</evidence>
<dbReference type="PROSITE" id="PS51372">
    <property type="entry name" value="PRD_2"/>
    <property type="match status" value="1"/>
</dbReference>
<keyword evidence="7" id="KW-1185">Reference proteome</keyword>
<gene>
    <name evidence="6" type="ORF">BCR25_06850</name>
</gene>
<dbReference type="Pfam" id="PF00359">
    <property type="entry name" value="PTS_EIIA_2"/>
    <property type="match status" value="1"/>
</dbReference>
<dbReference type="InterPro" id="IPR011608">
    <property type="entry name" value="PRD"/>
</dbReference>
<dbReference type="Gene3D" id="3.40.930.10">
    <property type="entry name" value="Mannitol-specific EII, Chain A"/>
    <property type="match status" value="1"/>
</dbReference>
<evidence type="ECO:0000256" key="2">
    <source>
        <dbReference type="ARBA" id="ARBA00022737"/>
    </source>
</evidence>
<dbReference type="SUPFAM" id="SSF63520">
    <property type="entry name" value="PTS-regulatory domain, PRD"/>
    <property type="match status" value="2"/>
</dbReference>
<evidence type="ECO:0000259" key="5">
    <source>
        <dbReference type="PROSITE" id="PS51372"/>
    </source>
</evidence>
<dbReference type="InterPro" id="IPR013011">
    <property type="entry name" value="PTS_EIIB_2"/>
</dbReference>
<dbReference type="GO" id="GO:0009401">
    <property type="term" value="P:phosphoenolpyruvate-dependent sugar phosphotransferase system"/>
    <property type="evidence" value="ECO:0007669"/>
    <property type="project" value="InterPro"/>
</dbReference>
<name>A0A1E5GHQ6_9ENTE</name>
<dbReference type="SUPFAM" id="SSF55804">
    <property type="entry name" value="Phoshotransferase/anion transport protein"/>
    <property type="match status" value="1"/>
</dbReference>
<dbReference type="Proteomes" id="UP000095094">
    <property type="component" value="Unassembled WGS sequence"/>
</dbReference>
<dbReference type="PROSITE" id="PS51099">
    <property type="entry name" value="PTS_EIIB_TYPE_2"/>
    <property type="match status" value="1"/>
</dbReference>
<dbReference type="AlphaFoldDB" id="A0A1E5GHQ6"/>
<dbReference type="Gene3D" id="3.40.50.2300">
    <property type="match status" value="1"/>
</dbReference>
<feature type="domain" description="PRD" evidence="5">
    <location>
        <begin position="288"/>
        <end position="398"/>
    </location>
</feature>
<dbReference type="GO" id="GO:0003700">
    <property type="term" value="F:DNA-binding transcription factor activity"/>
    <property type="evidence" value="ECO:0007669"/>
    <property type="project" value="InterPro"/>
</dbReference>
<dbReference type="PANTHER" id="PTHR30185">
    <property type="entry name" value="CRYPTIC BETA-GLUCOSIDE BGL OPERON ANTITERMINATOR"/>
    <property type="match status" value="1"/>
</dbReference>
<reference evidence="7" key="1">
    <citation type="submission" date="2016-09" db="EMBL/GenBank/DDBJ databases">
        <authorList>
            <person name="Gulvik C.A."/>
        </authorList>
    </citation>
    <scope>NUCLEOTIDE SEQUENCE [LARGE SCALE GENOMIC DNA]</scope>
    <source>
        <strain evidence="7">LMG 8895</strain>
    </source>
</reference>
<accession>A0A1E5GHQ6</accession>
<dbReference type="PANTHER" id="PTHR30185:SF13">
    <property type="entry name" value="LICABCH OPERON REGULATOR-RELATED"/>
    <property type="match status" value="1"/>
</dbReference>